<reference evidence="9 10" key="1">
    <citation type="submission" date="2020-08" db="EMBL/GenBank/DDBJ databases">
        <title>Genomic Encyclopedia of Type Strains, Phase III (KMG-III): the genomes of soil and plant-associated and newly described type strains.</title>
        <authorList>
            <person name="Whitman W."/>
        </authorList>
    </citation>
    <scope>NUCLEOTIDE SEQUENCE [LARGE SCALE GENOMIC DNA]</scope>
    <source>
        <strain evidence="9 10">CECT 8234</strain>
    </source>
</reference>
<feature type="transmembrane region" description="Helical" evidence="7">
    <location>
        <begin position="173"/>
        <end position="193"/>
    </location>
</feature>
<dbReference type="PROSITE" id="PS50928">
    <property type="entry name" value="ABC_TM1"/>
    <property type="match status" value="1"/>
</dbReference>
<keyword evidence="10" id="KW-1185">Reference proteome</keyword>
<evidence type="ECO:0000256" key="2">
    <source>
        <dbReference type="ARBA" id="ARBA00022448"/>
    </source>
</evidence>
<dbReference type="InterPro" id="IPR050809">
    <property type="entry name" value="UgpAE/MalFG_permease"/>
</dbReference>
<evidence type="ECO:0000256" key="5">
    <source>
        <dbReference type="ARBA" id="ARBA00022989"/>
    </source>
</evidence>
<evidence type="ECO:0000259" key="8">
    <source>
        <dbReference type="PROSITE" id="PS50928"/>
    </source>
</evidence>
<dbReference type="SUPFAM" id="SSF161098">
    <property type="entry name" value="MetI-like"/>
    <property type="match status" value="1"/>
</dbReference>
<proteinExistence type="inferred from homology"/>
<feature type="transmembrane region" description="Helical" evidence="7">
    <location>
        <begin position="68"/>
        <end position="94"/>
    </location>
</feature>
<evidence type="ECO:0000313" key="10">
    <source>
        <dbReference type="Proteomes" id="UP000518605"/>
    </source>
</evidence>
<dbReference type="CDD" id="cd06261">
    <property type="entry name" value="TM_PBP2"/>
    <property type="match status" value="1"/>
</dbReference>
<evidence type="ECO:0000256" key="3">
    <source>
        <dbReference type="ARBA" id="ARBA00022475"/>
    </source>
</evidence>
<protein>
    <submittedName>
        <fullName evidence="9">Putative aldouronate transport system permease protein</fullName>
    </submittedName>
</protein>
<dbReference type="InterPro" id="IPR035906">
    <property type="entry name" value="MetI-like_sf"/>
</dbReference>
<dbReference type="GO" id="GO:0055085">
    <property type="term" value="P:transmembrane transport"/>
    <property type="evidence" value="ECO:0007669"/>
    <property type="project" value="InterPro"/>
</dbReference>
<dbReference type="Pfam" id="PF00528">
    <property type="entry name" value="BPD_transp_1"/>
    <property type="match status" value="1"/>
</dbReference>
<sequence length="296" mass="33458">MRSRSFVWNYHVMLLPGILLLIAFSVIPMFGIAIAFQDFQPTLGIFHSEWVGWDNFSYMFSLPDSKLIFVNTLTIALMKIAAGLIVPFVFALLLHEVYHVKFKRTIQTIVYLPHFMSWVILSGVLVNLLSLDGLINQMIKWFGGDPIMFLQSNSWFRAIIVSSDVWKEFGFSTIIYIAALTSINTNLYEAAAIDGATRFQRLRHITVPSLMTTIILLATLALGNVLNAGFEQILNLYNPIVYQTGDIIDTYVYRAGLLEIQYGLATAVGLLKSLVSFLLITISYVLAARFANYRIF</sequence>
<feature type="transmembrane region" description="Helical" evidence="7">
    <location>
        <begin position="12"/>
        <end position="36"/>
    </location>
</feature>
<keyword evidence="3" id="KW-1003">Cell membrane</keyword>
<dbReference type="InterPro" id="IPR000515">
    <property type="entry name" value="MetI-like"/>
</dbReference>
<dbReference type="RefSeq" id="WP_183558423.1">
    <property type="nucleotide sequence ID" value="NZ_CBCSLB010000001.1"/>
</dbReference>
<evidence type="ECO:0000313" key="9">
    <source>
        <dbReference type="EMBL" id="MBB3150510.1"/>
    </source>
</evidence>
<name>A0A7W5C4C3_9BACL</name>
<comment type="caution">
    <text evidence="9">The sequence shown here is derived from an EMBL/GenBank/DDBJ whole genome shotgun (WGS) entry which is preliminary data.</text>
</comment>
<comment type="subcellular location">
    <subcellularLocation>
        <location evidence="1 7">Cell membrane</location>
        <topology evidence="1 7">Multi-pass membrane protein</topology>
    </subcellularLocation>
</comment>
<gene>
    <name evidence="9" type="ORF">FHS16_000542</name>
</gene>
<dbReference type="PANTHER" id="PTHR43227">
    <property type="entry name" value="BLL4140 PROTEIN"/>
    <property type="match status" value="1"/>
</dbReference>
<evidence type="ECO:0000256" key="4">
    <source>
        <dbReference type="ARBA" id="ARBA00022692"/>
    </source>
</evidence>
<keyword evidence="6 7" id="KW-0472">Membrane</keyword>
<organism evidence="9 10">
    <name type="scientific">Paenibacillus endophyticus</name>
    <dbReference type="NCBI Taxonomy" id="1294268"/>
    <lineage>
        <taxon>Bacteria</taxon>
        <taxon>Bacillati</taxon>
        <taxon>Bacillota</taxon>
        <taxon>Bacilli</taxon>
        <taxon>Bacillales</taxon>
        <taxon>Paenibacillaceae</taxon>
        <taxon>Paenibacillus</taxon>
    </lineage>
</organism>
<keyword evidence="2 7" id="KW-0813">Transport</keyword>
<dbReference type="EMBL" id="JACHXW010000001">
    <property type="protein sequence ID" value="MBB3150510.1"/>
    <property type="molecule type" value="Genomic_DNA"/>
</dbReference>
<feature type="transmembrane region" description="Helical" evidence="7">
    <location>
        <begin position="115"/>
        <end position="135"/>
    </location>
</feature>
<dbReference type="PANTHER" id="PTHR43227:SF11">
    <property type="entry name" value="BLL4140 PROTEIN"/>
    <property type="match status" value="1"/>
</dbReference>
<feature type="domain" description="ABC transmembrane type-1" evidence="8">
    <location>
        <begin position="69"/>
        <end position="283"/>
    </location>
</feature>
<dbReference type="AlphaFoldDB" id="A0A7W5C4C3"/>
<comment type="similarity">
    <text evidence="7">Belongs to the binding-protein-dependent transport system permease family.</text>
</comment>
<dbReference type="Proteomes" id="UP000518605">
    <property type="component" value="Unassembled WGS sequence"/>
</dbReference>
<evidence type="ECO:0000256" key="7">
    <source>
        <dbReference type="RuleBase" id="RU363032"/>
    </source>
</evidence>
<dbReference type="Gene3D" id="1.10.3720.10">
    <property type="entry name" value="MetI-like"/>
    <property type="match status" value="1"/>
</dbReference>
<evidence type="ECO:0000256" key="1">
    <source>
        <dbReference type="ARBA" id="ARBA00004651"/>
    </source>
</evidence>
<keyword evidence="5 7" id="KW-1133">Transmembrane helix</keyword>
<accession>A0A7W5C4C3</accession>
<keyword evidence="4 7" id="KW-0812">Transmembrane</keyword>
<dbReference type="GO" id="GO:0005886">
    <property type="term" value="C:plasma membrane"/>
    <property type="evidence" value="ECO:0007669"/>
    <property type="project" value="UniProtKB-SubCell"/>
</dbReference>
<evidence type="ECO:0000256" key="6">
    <source>
        <dbReference type="ARBA" id="ARBA00023136"/>
    </source>
</evidence>
<feature type="transmembrane region" description="Helical" evidence="7">
    <location>
        <begin position="205"/>
        <end position="226"/>
    </location>
</feature>
<feature type="transmembrane region" description="Helical" evidence="7">
    <location>
        <begin position="262"/>
        <end position="287"/>
    </location>
</feature>